<evidence type="ECO:0000256" key="1">
    <source>
        <dbReference type="SAM" id="Phobius"/>
    </source>
</evidence>
<comment type="caution">
    <text evidence="3">The sequence shown here is derived from an EMBL/GenBank/DDBJ whole genome shotgun (WGS) entry which is preliminary data.</text>
</comment>
<keyword evidence="1" id="KW-0472">Membrane</keyword>
<dbReference type="InterPro" id="IPR011041">
    <property type="entry name" value="Quinoprot_gluc/sorb_DH_b-prop"/>
</dbReference>
<dbReference type="SUPFAM" id="SSF50952">
    <property type="entry name" value="Soluble quinoprotein glucose dehydrogenase"/>
    <property type="match status" value="1"/>
</dbReference>
<keyword evidence="1" id="KW-1133">Transmembrane helix</keyword>
<dbReference type="AlphaFoldDB" id="A0A2H0TVI7"/>
<name>A0A2H0TVI7_9BACT</name>
<sequence>MKHSHFWTIFIICSLLFVGIAFFFFSHYRSLAPFFLPPPSDITDLIPSVGDRDPADAINETDIPLSVPEGFTIETFAKDISGARVLALGPHGYIWVSQMQEGVISRVSPDGKVEEMVSDLNHPHGLAFDIINPSLLYIAEETQISKVDIDSVDKKFEKVAALPEGGRHVSRTIKFGPDGSLYVSIGSTCDVCEEEDAQVASIQKVNMETGELSPVATGLRNSVFFAWHEVDGSMWATEMGRDKLGEDLPPDEINTIE</sequence>
<feature type="non-terminal residue" evidence="3">
    <location>
        <position position="257"/>
    </location>
</feature>
<dbReference type="InterPro" id="IPR054539">
    <property type="entry name" value="Beta-prop_PDH"/>
</dbReference>
<reference evidence="4" key="1">
    <citation type="submission" date="2017-09" db="EMBL/GenBank/DDBJ databases">
        <title>Depth-based differentiation of microbial function through sediment-hosted aquifers and enrichment of novel symbionts in the deep terrestrial subsurface.</title>
        <authorList>
            <person name="Probst A.J."/>
            <person name="Ladd B."/>
            <person name="Jarett J.K."/>
            <person name="Geller-Mcgrath D.E."/>
            <person name="Sieber C.M.K."/>
            <person name="Emerson J.B."/>
            <person name="Anantharaman K."/>
            <person name="Thomas B.C."/>
            <person name="Malmstrom R."/>
            <person name="Stieglmeier M."/>
            <person name="Klingl A."/>
            <person name="Woyke T."/>
            <person name="Ryan C.M."/>
            <person name="Banfield J.F."/>
        </authorList>
    </citation>
    <scope>NUCLEOTIDE SEQUENCE [LARGE SCALE GENOMIC DNA]</scope>
</reference>
<dbReference type="Pfam" id="PF22807">
    <property type="entry name" value="TrAA12"/>
    <property type="match status" value="1"/>
</dbReference>
<dbReference type="EMBL" id="PFBY01000038">
    <property type="protein sequence ID" value="PIR76169.1"/>
    <property type="molecule type" value="Genomic_DNA"/>
</dbReference>
<gene>
    <name evidence="3" type="ORF">COU32_03365</name>
</gene>
<dbReference type="Gene3D" id="2.120.10.30">
    <property type="entry name" value="TolB, C-terminal domain"/>
    <property type="match status" value="1"/>
</dbReference>
<dbReference type="InterPro" id="IPR011042">
    <property type="entry name" value="6-blade_b-propeller_TolB-like"/>
</dbReference>
<keyword evidence="1" id="KW-0812">Transmembrane</keyword>
<feature type="domain" description="Pyrroloquinoline quinone-dependent pyranose dehydrogenase beta-propeller" evidence="2">
    <location>
        <begin position="66"/>
        <end position="245"/>
    </location>
</feature>
<protein>
    <recommendedName>
        <fullName evidence="2">Pyrroloquinoline quinone-dependent pyranose dehydrogenase beta-propeller domain-containing protein</fullName>
    </recommendedName>
</protein>
<evidence type="ECO:0000259" key="2">
    <source>
        <dbReference type="Pfam" id="PF22807"/>
    </source>
</evidence>
<organism evidence="3 4">
    <name type="scientific">Candidatus Magasanikbacteria bacterium CG10_big_fil_rev_8_21_14_0_10_42_10</name>
    <dbReference type="NCBI Taxonomy" id="1974649"/>
    <lineage>
        <taxon>Bacteria</taxon>
        <taxon>Candidatus Magasanikiibacteriota</taxon>
    </lineage>
</organism>
<dbReference type="Proteomes" id="UP000231530">
    <property type="component" value="Unassembled WGS sequence"/>
</dbReference>
<evidence type="ECO:0000313" key="3">
    <source>
        <dbReference type="EMBL" id="PIR76169.1"/>
    </source>
</evidence>
<proteinExistence type="predicted"/>
<feature type="transmembrane region" description="Helical" evidence="1">
    <location>
        <begin position="6"/>
        <end position="25"/>
    </location>
</feature>
<evidence type="ECO:0000313" key="4">
    <source>
        <dbReference type="Proteomes" id="UP000231530"/>
    </source>
</evidence>
<accession>A0A2H0TVI7</accession>